<dbReference type="NCBIfam" id="TIGR00357">
    <property type="entry name" value="peptide-methionine (R)-S-oxide reductase MsrB"/>
    <property type="match status" value="1"/>
</dbReference>
<dbReference type="InterPro" id="IPR011057">
    <property type="entry name" value="Mss4-like_sf"/>
</dbReference>
<keyword evidence="3 6" id="KW-0862">Zinc</keyword>
<accession>Q5NZT1</accession>
<protein>
    <recommendedName>
        <fullName evidence="6">Peptide methionine sulfoxide reductase MsrB</fullName>
        <ecNumber evidence="6">1.8.4.12</ecNumber>
    </recommendedName>
    <alternativeName>
        <fullName evidence="6">Peptide-methionine (R)-S-oxide reductase</fullName>
    </alternativeName>
</protein>
<evidence type="ECO:0000256" key="2">
    <source>
        <dbReference type="ARBA" id="ARBA00022723"/>
    </source>
</evidence>
<keyword evidence="4 6" id="KW-0560">Oxidoreductase</keyword>
<feature type="binding site" evidence="6">
    <location>
        <position position="51"/>
    </location>
    <ligand>
        <name>Zn(2+)</name>
        <dbReference type="ChEBI" id="CHEBI:29105"/>
    </ligand>
</feature>
<dbReference type="SUPFAM" id="SSF51316">
    <property type="entry name" value="Mss4-like"/>
    <property type="match status" value="1"/>
</dbReference>
<evidence type="ECO:0000259" key="7">
    <source>
        <dbReference type="PROSITE" id="PS51790"/>
    </source>
</evidence>
<dbReference type="AlphaFoldDB" id="Q5NZT1"/>
<dbReference type="GO" id="GO:0030091">
    <property type="term" value="P:protein repair"/>
    <property type="evidence" value="ECO:0007669"/>
    <property type="project" value="InterPro"/>
</dbReference>
<dbReference type="InterPro" id="IPR028427">
    <property type="entry name" value="Met_Sox_Rdtase_MsrB"/>
</dbReference>
<gene>
    <name evidence="6 8" type="primary">msrB</name>
    <name evidence="8" type="ORF">ebA5827</name>
</gene>
<dbReference type="PROSITE" id="PS51790">
    <property type="entry name" value="MSRB"/>
    <property type="match status" value="1"/>
</dbReference>
<dbReference type="OrthoDB" id="9785497at2"/>
<comment type="catalytic activity">
    <reaction evidence="5 6">
        <text>L-methionyl-[protein] + [thioredoxin]-disulfide + H2O = L-methionyl-(R)-S-oxide-[protein] + [thioredoxin]-dithiol</text>
        <dbReference type="Rhea" id="RHEA:24164"/>
        <dbReference type="Rhea" id="RHEA-COMP:10698"/>
        <dbReference type="Rhea" id="RHEA-COMP:10700"/>
        <dbReference type="Rhea" id="RHEA-COMP:12313"/>
        <dbReference type="Rhea" id="RHEA-COMP:12314"/>
        <dbReference type="ChEBI" id="CHEBI:15377"/>
        <dbReference type="ChEBI" id="CHEBI:16044"/>
        <dbReference type="ChEBI" id="CHEBI:29950"/>
        <dbReference type="ChEBI" id="CHEBI:45764"/>
        <dbReference type="ChEBI" id="CHEBI:50058"/>
        <dbReference type="EC" id="1.8.4.12"/>
    </reaction>
</comment>
<dbReference type="eggNOG" id="COG0229">
    <property type="taxonomic scope" value="Bacteria"/>
</dbReference>
<dbReference type="GO" id="GO:0008270">
    <property type="term" value="F:zinc ion binding"/>
    <property type="evidence" value="ECO:0007669"/>
    <property type="project" value="UniProtKB-UniRule"/>
</dbReference>
<reference evidence="8 9" key="1">
    <citation type="journal article" date="2005" name="Arch. Microbiol.">
        <title>The genome sequence of an anaerobic aromatic-degrading denitrifying bacterium, strain EbN1.</title>
        <authorList>
            <person name="Rabus R."/>
            <person name="Kube M."/>
            <person name="Heider J."/>
            <person name="Beck A."/>
            <person name="Heitmann K."/>
            <person name="Widdel F."/>
            <person name="Reinhardt R."/>
        </authorList>
    </citation>
    <scope>NUCLEOTIDE SEQUENCE [LARGE SCALE GENOMIC DNA]</scope>
    <source>
        <strain evidence="8 9">EbN1</strain>
    </source>
</reference>
<dbReference type="GO" id="GO:0005737">
    <property type="term" value="C:cytoplasm"/>
    <property type="evidence" value="ECO:0007669"/>
    <property type="project" value="TreeGrafter"/>
</dbReference>
<keyword evidence="2 6" id="KW-0479">Metal-binding</keyword>
<feature type="binding site" evidence="6">
    <location>
        <position position="97"/>
    </location>
    <ligand>
        <name>Zn(2+)</name>
        <dbReference type="ChEBI" id="CHEBI:29105"/>
    </ligand>
</feature>
<dbReference type="RefSeq" id="WP_011239096.1">
    <property type="nucleotide sequence ID" value="NC_006513.1"/>
</dbReference>
<dbReference type="Pfam" id="PF01641">
    <property type="entry name" value="SelR"/>
    <property type="match status" value="1"/>
</dbReference>
<dbReference type="EC" id="1.8.4.12" evidence="6"/>
<dbReference type="Proteomes" id="UP000006552">
    <property type="component" value="Chromosome"/>
</dbReference>
<organism evidence="8 9">
    <name type="scientific">Aromatoleum aromaticum (strain DSM 19018 / LMG 30748 / EbN1)</name>
    <name type="common">Azoarcus sp. (strain EbN1)</name>
    <dbReference type="NCBI Taxonomy" id="76114"/>
    <lineage>
        <taxon>Bacteria</taxon>
        <taxon>Pseudomonadati</taxon>
        <taxon>Pseudomonadota</taxon>
        <taxon>Betaproteobacteria</taxon>
        <taxon>Rhodocyclales</taxon>
        <taxon>Rhodocyclaceae</taxon>
        <taxon>Aromatoleum</taxon>
    </lineage>
</organism>
<dbReference type="GO" id="GO:0033743">
    <property type="term" value="F:peptide-methionine (R)-S-oxide reductase activity"/>
    <property type="evidence" value="ECO:0007669"/>
    <property type="project" value="UniProtKB-UniRule"/>
</dbReference>
<feature type="active site" description="Nucleophile" evidence="6">
    <location>
        <position position="120"/>
    </location>
</feature>
<dbReference type="STRING" id="76114.ebA5827"/>
<name>Q5NZT1_AROAE</name>
<dbReference type="InterPro" id="IPR002579">
    <property type="entry name" value="Met_Sox_Rdtase_MsrB_dom"/>
</dbReference>
<dbReference type="EMBL" id="CR555306">
    <property type="protein sequence ID" value="CAI09433.1"/>
    <property type="molecule type" value="Genomic_DNA"/>
</dbReference>
<dbReference type="PANTHER" id="PTHR10173">
    <property type="entry name" value="METHIONINE SULFOXIDE REDUCTASE"/>
    <property type="match status" value="1"/>
</dbReference>
<dbReference type="FunFam" id="2.170.150.20:FF:000001">
    <property type="entry name" value="Peptide methionine sulfoxide reductase MsrB"/>
    <property type="match status" value="1"/>
</dbReference>
<comment type="cofactor">
    <cofactor evidence="6">
        <name>Zn(2+)</name>
        <dbReference type="ChEBI" id="CHEBI:29105"/>
    </cofactor>
    <text evidence="6">Binds 1 zinc ion per subunit. The zinc ion is important for the structural integrity of the protein.</text>
</comment>
<evidence type="ECO:0000256" key="1">
    <source>
        <dbReference type="ARBA" id="ARBA00007174"/>
    </source>
</evidence>
<dbReference type="HAMAP" id="MF_01400">
    <property type="entry name" value="MsrB"/>
    <property type="match status" value="1"/>
</dbReference>
<sequence>MSRKVDKPEAEWRAQLTPAQFQVTREKGTERAFTGEYWDCWDKGEYHCIGCGAPLFSSEHKFDAGCGWPSFWTAAAPENVETAEDRSHFMQRTEVLCHECGAHLGHVFEDGPQPTGLRYCINSASIRLEPEASANDGQPRGPQSTG</sequence>
<evidence type="ECO:0000256" key="4">
    <source>
        <dbReference type="ARBA" id="ARBA00023002"/>
    </source>
</evidence>
<proteinExistence type="inferred from homology"/>
<comment type="similarity">
    <text evidence="1 6">Belongs to the MsrB Met sulfoxide reductase family.</text>
</comment>
<dbReference type="KEGG" id="eba:ebA5827"/>
<feature type="binding site" evidence="6">
    <location>
        <position position="48"/>
    </location>
    <ligand>
        <name>Zn(2+)</name>
        <dbReference type="ChEBI" id="CHEBI:29105"/>
    </ligand>
</feature>
<feature type="domain" description="MsrB" evidence="7">
    <location>
        <begin position="9"/>
        <end position="131"/>
    </location>
</feature>
<evidence type="ECO:0000256" key="6">
    <source>
        <dbReference type="HAMAP-Rule" id="MF_01400"/>
    </source>
</evidence>
<evidence type="ECO:0000313" key="9">
    <source>
        <dbReference type="Proteomes" id="UP000006552"/>
    </source>
</evidence>
<dbReference type="GO" id="GO:0006979">
    <property type="term" value="P:response to oxidative stress"/>
    <property type="evidence" value="ECO:0007669"/>
    <property type="project" value="InterPro"/>
</dbReference>
<dbReference type="PANTHER" id="PTHR10173:SF52">
    <property type="entry name" value="METHIONINE-R-SULFOXIDE REDUCTASE B1"/>
    <property type="match status" value="1"/>
</dbReference>
<dbReference type="HOGENOM" id="CLU_031040_8_5_4"/>
<keyword evidence="9" id="KW-1185">Reference proteome</keyword>
<evidence type="ECO:0000256" key="3">
    <source>
        <dbReference type="ARBA" id="ARBA00022833"/>
    </source>
</evidence>
<evidence type="ECO:0000313" key="8">
    <source>
        <dbReference type="EMBL" id="CAI09433.1"/>
    </source>
</evidence>
<dbReference type="Gene3D" id="2.170.150.20">
    <property type="entry name" value="Peptide methionine sulfoxide reductase"/>
    <property type="match status" value="1"/>
</dbReference>
<evidence type="ECO:0000256" key="5">
    <source>
        <dbReference type="ARBA" id="ARBA00048488"/>
    </source>
</evidence>
<feature type="binding site" evidence="6">
    <location>
        <position position="100"/>
    </location>
    <ligand>
        <name>Zn(2+)</name>
        <dbReference type="ChEBI" id="CHEBI:29105"/>
    </ligand>
</feature>